<evidence type="ECO:0000256" key="2">
    <source>
        <dbReference type="ARBA" id="ARBA00022833"/>
    </source>
</evidence>
<evidence type="ECO:0000256" key="1">
    <source>
        <dbReference type="ARBA" id="ARBA00022723"/>
    </source>
</evidence>
<dbReference type="EMBL" id="KZ613856">
    <property type="protein sequence ID" value="PMD55097.1"/>
    <property type="molecule type" value="Genomic_DNA"/>
</dbReference>
<dbReference type="OrthoDB" id="3598904at2759"/>
<dbReference type="AlphaFoldDB" id="A0A2J6SWE6"/>
<feature type="non-terminal residue" evidence="8">
    <location>
        <position position="1"/>
    </location>
</feature>
<dbReference type="PANTHER" id="PTHR36206:SF4">
    <property type="entry name" value="HYPOTHETICAL CONSERVED PROTEIN (EUROFUNG)-RELATED"/>
    <property type="match status" value="1"/>
</dbReference>
<keyword evidence="1" id="KW-0479">Metal-binding</keyword>
<feature type="non-terminal residue" evidence="8">
    <location>
        <position position="144"/>
    </location>
</feature>
<keyword evidence="4" id="KW-0238">DNA-binding</keyword>
<dbReference type="PANTHER" id="PTHR36206">
    <property type="entry name" value="ASPERCRYPTIN BIOSYNTHESIS CLUSTER-SPECIFIC TRANSCRIPTION REGULATOR ATNN-RELATED"/>
    <property type="match status" value="1"/>
</dbReference>
<keyword evidence="3" id="KW-0805">Transcription regulation</keyword>
<keyword evidence="2" id="KW-0862">Zinc</keyword>
<evidence type="ECO:0000256" key="3">
    <source>
        <dbReference type="ARBA" id="ARBA00023015"/>
    </source>
</evidence>
<dbReference type="RefSeq" id="XP_024732001.1">
    <property type="nucleotide sequence ID" value="XM_024873105.1"/>
</dbReference>
<keyword evidence="6" id="KW-0539">Nucleus</keyword>
<dbReference type="Proteomes" id="UP000235371">
    <property type="component" value="Unassembled WGS sequence"/>
</dbReference>
<dbReference type="Pfam" id="PF00172">
    <property type="entry name" value="Zn_clus"/>
    <property type="match status" value="1"/>
</dbReference>
<sequence>KLRRVKCDEGKPFCLQCSTTGRKCDGYTHDSSRACQIPLPIPESIGSHTIIFDIQGDGQERRSFSFPRFKTALEIAGYFPSYFWETLILQASHANPVILHVVIALGSLHEVYQATNPGLPESTELTKKREFAIEQSNKAMSLLR</sequence>
<proteinExistence type="predicted"/>
<accession>A0A2J6SWE6</accession>
<dbReference type="GO" id="GO:0008270">
    <property type="term" value="F:zinc ion binding"/>
    <property type="evidence" value="ECO:0007669"/>
    <property type="project" value="InterPro"/>
</dbReference>
<evidence type="ECO:0000256" key="5">
    <source>
        <dbReference type="ARBA" id="ARBA00023163"/>
    </source>
</evidence>
<dbReference type="SUPFAM" id="SSF57701">
    <property type="entry name" value="Zn2/Cys6 DNA-binding domain"/>
    <property type="match status" value="1"/>
</dbReference>
<gene>
    <name evidence="8" type="ORF">K444DRAFT_485849</name>
</gene>
<dbReference type="GO" id="GO:0003677">
    <property type="term" value="F:DNA binding"/>
    <property type="evidence" value="ECO:0007669"/>
    <property type="project" value="UniProtKB-KW"/>
</dbReference>
<dbReference type="InterPro" id="IPR036864">
    <property type="entry name" value="Zn2-C6_fun-type_DNA-bd_sf"/>
</dbReference>
<keyword evidence="5" id="KW-0804">Transcription</keyword>
<dbReference type="STRING" id="1095630.A0A2J6SWE6"/>
<dbReference type="InterPro" id="IPR052360">
    <property type="entry name" value="Transcr_Regulatory_Proteins"/>
</dbReference>
<reference evidence="8 9" key="1">
    <citation type="submission" date="2016-04" db="EMBL/GenBank/DDBJ databases">
        <title>A degradative enzymes factory behind the ericoid mycorrhizal symbiosis.</title>
        <authorList>
            <consortium name="DOE Joint Genome Institute"/>
            <person name="Martino E."/>
            <person name="Morin E."/>
            <person name="Grelet G."/>
            <person name="Kuo A."/>
            <person name="Kohler A."/>
            <person name="Daghino S."/>
            <person name="Barry K."/>
            <person name="Choi C."/>
            <person name="Cichocki N."/>
            <person name="Clum A."/>
            <person name="Copeland A."/>
            <person name="Hainaut M."/>
            <person name="Haridas S."/>
            <person name="Labutti K."/>
            <person name="Lindquist E."/>
            <person name="Lipzen A."/>
            <person name="Khouja H.-R."/>
            <person name="Murat C."/>
            <person name="Ohm R."/>
            <person name="Olson A."/>
            <person name="Spatafora J."/>
            <person name="Veneault-Fourrey C."/>
            <person name="Henrissat B."/>
            <person name="Grigoriev I."/>
            <person name="Martin F."/>
            <person name="Perotto S."/>
        </authorList>
    </citation>
    <scope>NUCLEOTIDE SEQUENCE [LARGE SCALE GENOMIC DNA]</scope>
    <source>
        <strain evidence="8 9">E</strain>
    </source>
</reference>
<name>A0A2J6SWE6_9HELO</name>
<evidence type="ECO:0000259" key="7">
    <source>
        <dbReference type="Pfam" id="PF00172"/>
    </source>
</evidence>
<dbReference type="CDD" id="cd00067">
    <property type="entry name" value="GAL4"/>
    <property type="match status" value="1"/>
</dbReference>
<feature type="domain" description="Zn(2)-C6 fungal-type" evidence="7">
    <location>
        <begin position="2"/>
        <end position="33"/>
    </location>
</feature>
<evidence type="ECO:0000256" key="4">
    <source>
        <dbReference type="ARBA" id="ARBA00023125"/>
    </source>
</evidence>
<organism evidence="8 9">
    <name type="scientific">Hyaloscypha bicolor E</name>
    <dbReference type="NCBI Taxonomy" id="1095630"/>
    <lineage>
        <taxon>Eukaryota</taxon>
        <taxon>Fungi</taxon>
        <taxon>Dikarya</taxon>
        <taxon>Ascomycota</taxon>
        <taxon>Pezizomycotina</taxon>
        <taxon>Leotiomycetes</taxon>
        <taxon>Helotiales</taxon>
        <taxon>Hyaloscyphaceae</taxon>
        <taxon>Hyaloscypha</taxon>
        <taxon>Hyaloscypha bicolor</taxon>
    </lineage>
</organism>
<evidence type="ECO:0000313" key="8">
    <source>
        <dbReference type="EMBL" id="PMD55097.1"/>
    </source>
</evidence>
<evidence type="ECO:0000256" key="6">
    <source>
        <dbReference type="ARBA" id="ARBA00023242"/>
    </source>
</evidence>
<dbReference type="InterPro" id="IPR001138">
    <property type="entry name" value="Zn2Cys6_DnaBD"/>
</dbReference>
<dbReference type="InParanoid" id="A0A2J6SWE6"/>
<dbReference type="GO" id="GO:0000981">
    <property type="term" value="F:DNA-binding transcription factor activity, RNA polymerase II-specific"/>
    <property type="evidence" value="ECO:0007669"/>
    <property type="project" value="InterPro"/>
</dbReference>
<evidence type="ECO:0000313" key="9">
    <source>
        <dbReference type="Proteomes" id="UP000235371"/>
    </source>
</evidence>
<protein>
    <recommendedName>
        <fullName evidence="7">Zn(2)-C6 fungal-type domain-containing protein</fullName>
    </recommendedName>
</protein>
<dbReference type="GeneID" id="36581185"/>
<keyword evidence="9" id="KW-1185">Reference proteome</keyword>